<gene>
    <name evidence="4" type="ordered locus">P9211_10791</name>
</gene>
<dbReference type="PANTHER" id="PTHR10434:SF11">
    <property type="entry name" value="1-ACYL-SN-GLYCEROL-3-PHOSPHATE ACYLTRANSFERASE"/>
    <property type="match status" value="1"/>
</dbReference>
<evidence type="ECO:0000313" key="5">
    <source>
        <dbReference type="Proteomes" id="UP000000788"/>
    </source>
</evidence>
<sequence>MNLVKRETNLCLGVDPLWSKLAMLATQDIALRFFFKKTIVIGQEYLPLTGPLLLAPTHRARWDALMLTMAAGRRISNRDCRYMVTHSEMQGLQGWFLNRLGCYPIDQIKPSLLSLRYSVELMAAGEQLVVFPEGRINRNRHPIKIEKGLVRLAQLAYKNGVEVKILPVGLAYSDVIPKPFGKAAICFQEPIEISRIGKKAAEEFNLIITERMHAAEQAALRSVGRNS</sequence>
<protein>
    <submittedName>
        <fullName evidence="4">Phospholipid and glycerol acyltransferase</fullName>
    </submittedName>
</protein>
<keyword evidence="1 4" id="KW-0808">Transferase</keyword>
<dbReference type="AlphaFoldDB" id="A9BAZ8"/>
<dbReference type="RefSeq" id="WP_012195631.1">
    <property type="nucleotide sequence ID" value="NC_009976.1"/>
</dbReference>
<dbReference type="KEGG" id="pmj:P9211_10791"/>
<dbReference type="GO" id="GO:0006654">
    <property type="term" value="P:phosphatidic acid biosynthetic process"/>
    <property type="evidence" value="ECO:0007669"/>
    <property type="project" value="TreeGrafter"/>
</dbReference>
<feature type="domain" description="Phospholipid/glycerol acyltransferase" evidence="3">
    <location>
        <begin position="52"/>
        <end position="173"/>
    </location>
</feature>
<organism evidence="4 5">
    <name type="scientific">Prochlorococcus marinus (strain MIT 9211)</name>
    <dbReference type="NCBI Taxonomy" id="93059"/>
    <lineage>
        <taxon>Bacteria</taxon>
        <taxon>Bacillati</taxon>
        <taxon>Cyanobacteriota</taxon>
        <taxon>Cyanophyceae</taxon>
        <taxon>Synechococcales</taxon>
        <taxon>Prochlorococcaceae</taxon>
        <taxon>Prochlorococcus</taxon>
    </lineage>
</organism>
<dbReference type="SMART" id="SM00563">
    <property type="entry name" value="PlsC"/>
    <property type="match status" value="1"/>
</dbReference>
<dbReference type="InterPro" id="IPR002123">
    <property type="entry name" value="Plipid/glycerol_acylTrfase"/>
</dbReference>
<dbReference type="GO" id="GO:0003841">
    <property type="term" value="F:1-acylglycerol-3-phosphate O-acyltransferase activity"/>
    <property type="evidence" value="ECO:0007669"/>
    <property type="project" value="TreeGrafter"/>
</dbReference>
<keyword evidence="2 4" id="KW-0012">Acyltransferase</keyword>
<evidence type="ECO:0000259" key="3">
    <source>
        <dbReference type="SMART" id="SM00563"/>
    </source>
</evidence>
<dbReference type="Pfam" id="PF01553">
    <property type="entry name" value="Acyltransferase"/>
    <property type="match status" value="1"/>
</dbReference>
<dbReference type="STRING" id="93059.P9211_10791"/>
<dbReference type="PANTHER" id="PTHR10434">
    <property type="entry name" value="1-ACYL-SN-GLYCEROL-3-PHOSPHATE ACYLTRANSFERASE"/>
    <property type="match status" value="1"/>
</dbReference>
<evidence type="ECO:0000256" key="1">
    <source>
        <dbReference type="ARBA" id="ARBA00022679"/>
    </source>
</evidence>
<dbReference type="HOGENOM" id="CLU_027938_3_0_3"/>
<dbReference type="Proteomes" id="UP000000788">
    <property type="component" value="Chromosome"/>
</dbReference>
<accession>A9BAZ8</accession>
<dbReference type="EMBL" id="CP000878">
    <property type="protein sequence ID" value="ABX09010.1"/>
    <property type="molecule type" value="Genomic_DNA"/>
</dbReference>
<reference evidence="4 5" key="1">
    <citation type="journal article" date="2007" name="PLoS Genet.">
        <title>Patterns and implications of gene gain and loss in the evolution of Prochlorococcus.</title>
        <authorList>
            <person name="Kettler G.C."/>
            <person name="Martiny A.C."/>
            <person name="Huang K."/>
            <person name="Zucker J."/>
            <person name="Coleman M.L."/>
            <person name="Rodrigue S."/>
            <person name="Chen F."/>
            <person name="Lapidus A."/>
            <person name="Ferriera S."/>
            <person name="Johnson J."/>
            <person name="Steglich C."/>
            <person name="Church G.M."/>
            <person name="Richardson P."/>
            <person name="Chisholm S.W."/>
        </authorList>
    </citation>
    <scope>NUCLEOTIDE SEQUENCE [LARGE SCALE GENOMIC DNA]</scope>
    <source>
        <strain evidence="5">MIT 9211</strain>
    </source>
</reference>
<evidence type="ECO:0000256" key="2">
    <source>
        <dbReference type="ARBA" id="ARBA00023315"/>
    </source>
</evidence>
<dbReference type="OrthoDB" id="9803035at2"/>
<proteinExistence type="predicted"/>
<dbReference type="eggNOG" id="COG0204">
    <property type="taxonomic scope" value="Bacteria"/>
</dbReference>
<keyword evidence="5" id="KW-1185">Reference proteome</keyword>
<dbReference type="SUPFAM" id="SSF69593">
    <property type="entry name" value="Glycerol-3-phosphate (1)-acyltransferase"/>
    <property type="match status" value="1"/>
</dbReference>
<dbReference type="CDD" id="cd07989">
    <property type="entry name" value="LPLAT_AGPAT-like"/>
    <property type="match status" value="1"/>
</dbReference>
<evidence type="ECO:0000313" key="4">
    <source>
        <dbReference type="EMBL" id="ABX09010.1"/>
    </source>
</evidence>
<name>A9BAZ8_PROM4</name>